<dbReference type="InterPro" id="IPR029063">
    <property type="entry name" value="SAM-dependent_MTases_sf"/>
</dbReference>
<evidence type="ECO:0000256" key="1">
    <source>
        <dbReference type="ARBA" id="ARBA00022603"/>
    </source>
</evidence>
<dbReference type="SUPFAM" id="SSF46785">
    <property type="entry name" value="Winged helix' DNA-binding domain"/>
    <property type="match status" value="1"/>
</dbReference>
<dbReference type="AlphaFoldDB" id="A0A0F0I6P3"/>
<dbReference type="InterPro" id="IPR036390">
    <property type="entry name" value="WH_DNA-bd_sf"/>
</dbReference>
<dbReference type="GO" id="GO:0008171">
    <property type="term" value="F:O-methyltransferase activity"/>
    <property type="evidence" value="ECO:0007669"/>
    <property type="project" value="InterPro"/>
</dbReference>
<dbReference type="InterPro" id="IPR001077">
    <property type="entry name" value="COMT_C"/>
</dbReference>
<dbReference type="GO" id="GO:0044550">
    <property type="term" value="P:secondary metabolite biosynthetic process"/>
    <property type="evidence" value="ECO:0007669"/>
    <property type="project" value="UniProtKB-ARBA"/>
</dbReference>
<dbReference type="InterPro" id="IPR016461">
    <property type="entry name" value="COMT-like"/>
</dbReference>
<comment type="caution">
    <text evidence="6">The sequence shown here is derived from an EMBL/GenBank/DDBJ whole genome shotgun (WGS) entry which is preliminary data.</text>
</comment>
<dbReference type="EMBL" id="JZEE01000662">
    <property type="protein sequence ID" value="KJK61633.1"/>
    <property type="molecule type" value="Genomic_DNA"/>
</dbReference>
<dbReference type="SUPFAM" id="SSF53335">
    <property type="entry name" value="S-adenosyl-L-methionine-dependent methyltransferases"/>
    <property type="match status" value="1"/>
</dbReference>
<evidence type="ECO:0000256" key="2">
    <source>
        <dbReference type="ARBA" id="ARBA00022679"/>
    </source>
</evidence>
<dbReference type="PANTHER" id="PTHR43712:SF1">
    <property type="entry name" value="HYPOTHETICAL O-METHYLTRANSFERASE (EUROFUNG)-RELATED"/>
    <property type="match status" value="1"/>
</dbReference>
<accession>A0A0F0I6P3</accession>
<sequence>MASDQNKSNSPSLEEQIVSLTQTVQSNRESLDDATRFRTLKAARGLLGALESPPETAMRDVVLNPVLLTAIRMGVQLGVFQMIRDHQGEGATTEQIASQSGASLIVVGGFIYFPPIMPTAIWSCNQILRLLAAAGYVSEAGAQTYKPSPLTMAMADGTLEAMTRACFDIGNYCSTYAPEYFRQNNNQFPTSAEDTPFQLAKNTPLSYFAWLGENPSLAKDFQQWMTLKQQATPNWVDWFDVQGNLLHGFRNQSDDVLLVDVGGGEGHYLHAFNDKYPDAPGRRILQDLPQVISTINKTPKDTELMAHDFFTVQPVKGTKICFSLVGLAGEFAFLFLYSICMALHMLINPSGARAYYMHWILHDWRDEQAHSILSHIVDAMEPGYSKLIINDQIIPDRDCDFATACISIMMMLQVGAFERTEKQWRALLASVGLKDVSFYQPPGNGEGIIVATKA</sequence>
<evidence type="ECO:0000313" key="7">
    <source>
        <dbReference type="Proteomes" id="UP000033540"/>
    </source>
</evidence>
<feature type="transmembrane region" description="Helical" evidence="4">
    <location>
        <begin position="322"/>
        <end position="347"/>
    </location>
</feature>
<protein>
    <submittedName>
        <fullName evidence="6">O-methyltransferase</fullName>
    </submittedName>
</protein>
<dbReference type="Gene3D" id="1.10.10.10">
    <property type="entry name" value="Winged helix-like DNA-binding domain superfamily/Winged helix DNA-binding domain"/>
    <property type="match status" value="1"/>
</dbReference>
<evidence type="ECO:0000256" key="3">
    <source>
        <dbReference type="ARBA" id="ARBA00022691"/>
    </source>
</evidence>
<dbReference type="InterPro" id="IPR036388">
    <property type="entry name" value="WH-like_DNA-bd_sf"/>
</dbReference>
<feature type="domain" description="O-methyltransferase C-terminal" evidence="5">
    <location>
        <begin position="351"/>
        <end position="432"/>
    </location>
</feature>
<dbReference type="Pfam" id="PF00891">
    <property type="entry name" value="Methyltransf_2"/>
    <property type="match status" value="1"/>
</dbReference>
<keyword evidence="4" id="KW-1133">Transmembrane helix</keyword>
<gene>
    <name evidence="6" type="ORF">P875_00086841</name>
</gene>
<dbReference type="PROSITE" id="PS51683">
    <property type="entry name" value="SAM_OMT_II"/>
    <property type="match status" value="1"/>
</dbReference>
<dbReference type="PANTHER" id="PTHR43712">
    <property type="entry name" value="PUTATIVE (AFU_ORTHOLOGUE AFUA_4G14580)-RELATED"/>
    <property type="match status" value="1"/>
</dbReference>
<keyword evidence="4" id="KW-0472">Membrane</keyword>
<organism evidence="6 7">
    <name type="scientific">Aspergillus parasiticus (strain ATCC 56775 / NRRL 5862 / SRRC 143 / SU-1)</name>
    <dbReference type="NCBI Taxonomy" id="1403190"/>
    <lineage>
        <taxon>Eukaryota</taxon>
        <taxon>Fungi</taxon>
        <taxon>Dikarya</taxon>
        <taxon>Ascomycota</taxon>
        <taxon>Pezizomycotina</taxon>
        <taxon>Eurotiomycetes</taxon>
        <taxon>Eurotiomycetidae</taxon>
        <taxon>Eurotiales</taxon>
        <taxon>Aspergillaceae</taxon>
        <taxon>Aspergillus</taxon>
        <taxon>Aspergillus subgen. Circumdati</taxon>
    </lineage>
</organism>
<dbReference type="OrthoDB" id="1535081at2759"/>
<evidence type="ECO:0000313" key="6">
    <source>
        <dbReference type="EMBL" id="KJK61633.1"/>
    </source>
</evidence>
<dbReference type="Proteomes" id="UP000033540">
    <property type="component" value="Unassembled WGS sequence"/>
</dbReference>
<evidence type="ECO:0000256" key="4">
    <source>
        <dbReference type="SAM" id="Phobius"/>
    </source>
</evidence>
<dbReference type="Gene3D" id="3.40.50.150">
    <property type="entry name" value="Vaccinia Virus protein VP39"/>
    <property type="match status" value="1"/>
</dbReference>
<name>A0A0F0I6P3_ASPPU</name>
<proteinExistence type="predicted"/>
<keyword evidence="3" id="KW-0949">S-adenosyl-L-methionine</keyword>
<keyword evidence="1 6" id="KW-0489">Methyltransferase</keyword>
<evidence type="ECO:0000259" key="5">
    <source>
        <dbReference type="Pfam" id="PF00891"/>
    </source>
</evidence>
<dbReference type="GO" id="GO:0032259">
    <property type="term" value="P:methylation"/>
    <property type="evidence" value="ECO:0007669"/>
    <property type="project" value="UniProtKB-KW"/>
</dbReference>
<keyword evidence="4" id="KW-0812">Transmembrane</keyword>
<reference evidence="6 7" key="1">
    <citation type="submission" date="2015-02" db="EMBL/GenBank/DDBJ databases">
        <title>Draft genome sequence of Aspergillus parasiticus SU-1.</title>
        <authorList>
            <person name="Yu J."/>
            <person name="Fedorova N."/>
            <person name="Yin Y."/>
            <person name="Losada L."/>
            <person name="Zafar N."/>
            <person name="Taujale R."/>
            <person name="Ehrlich K.C."/>
            <person name="Bhatnagar D."/>
            <person name="Cleveland T.E."/>
            <person name="Bennett J.W."/>
            <person name="Nierman W.C."/>
        </authorList>
    </citation>
    <scope>NUCLEOTIDE SEQUENCE [LARGE SCALE GENOMIC DNA]</scope>
    <source>
        <strain evidence="7">ATCC 56775 / NRRL 5862 / SRRC 143 / SU-1</strain>
    </source>
</reference>
<keyword evidence="2 6" id="KW-0808">Transferase</keyword>